<dbReference type="OrthoDB" id="2638806at2"/>
<proteinExistence type="predicted"/>
<keyword evidence="1" id="KW-1133">Transmembrane helix</keyword>
<keyword evidence="1" id="KW-0812">Transmembrane</keyword>
<dbReference type="Proteomes" id="UP000289856">
    <property type="component" value="Chromosome"/>
</dbReference>
<dbReference type="RefSeq" id="WP_130614094.1">
    <property type="nucleotide sequence ID" value="NZ_AP019400.1"/>
</dbReference>
<dbReference type="KEGG" id="cohn:KCTCHS21_48360"/>
<feature type="transmembrane region" description="Helical" evidence="1">
    <location>
        <begin position="12"/>
        <end position="34"/>
    </location>
</feature>
<sequence>MGNDFYRKLGATFLVIAAIIYAFERVGWRIAFAIEANSGNGVASPVHTGFFDNLFVPVFSLVGIILFVYGFPGKKE</sequence>
<reference evidence="2 3" key="1">
    <citation type="submission" date="2019-01" db="EMBL/GenBank/DDBJ databases">
        <title>Complete genome sequence of Cohnella hallensis HS21 isolated from Korean fir (Abies koreana) rhizospheric soil.</title>
        <authorList>
            <person name="Jiang L."/>
            <person name="Kang S.W."/>
            <person name="Kim S."/>
            <person name="Jung J."/>
            <person name="Kim C.Y."/>
            <person name="Kim D.H."/>
            <person name="Kim S.W."/>
            <person name="Lee J."/>
        </authorList>
    </citation>
    <scope>NUCLEOTIDE SEQUENCE [LARGE SCALE GENOMIC DNA]</scope>
    <source>
        <strain evidence="2 3">HS21</strain>
    </source>
</reference>
<dbReference type="AlphaFoldDB" id="A0A3T1DBF6"/>
<feature type="transmembrane region" description="Helical" evidence="1">
    <location>
        <begin position="54"/>
        <end position="71"/>
    </location>
</feature>
<organism evidence="2 3">
    <name type="scientific">Cohnella abietis</name>
    <dbReference type="NCBI Taxonomy" id="2507935"/>
    <lineage>
        <taxon>Bacteria</taxon>
        <taxon>Bacillati</taxon>
        <taxon>Bacillota</taxon>
        <taxon>Bacilli</taxon>
        <taxon>Bacillales</taxon>
        <taxon>Paenibacillaceae</taxon>
        <taxon>Cohnella</taxon>
    </lineage>
</organism>
<evidence type="ECO:0000256" key="1">
    <source>
        <dbReference type="SAM" id="Phobius"/>
    </source>
</evidence>
<keyword evidence="1" id="KW-0472">Membrane</keyword>
<gene>
    <name evidence="2" type="ORF">KCTCHS21_48360</name>
</gene>
<accession>A0A3T1DBF6</accession>
<keyword evidence="3" id="KW-1185">Reference proteome</keyword>
<evidence type="ECO:0000313" key="2">
    <source>
        <dbReference type="EMBL" id="BBI35437.1"/>
    </source>
</evidence>
<protein>
    <submittedName>
        <fullName evidence="2">Uncharacterized protein</fullName>
    </submittedName>
</protein>
<dbReference type="EMBL" id="AP019400">
    <property type="protein sequence ID" value="BBI35437.1"/>
    <property type="molecule type" value="Genomic_DNA"/>
</dbReference>
<evidence type="ECO:0000313" key="3">
    <source>
        <dbReference type="Proteomes" id="UP000289856"/>
    </source>
</evidence>
<name>A0A3T1DBF6_9BACL</name>